<dbReference type="Proteomes" id="UP000255423">
    <property type="component" value="Unassembled WGS sequence"/>
</dbReference>
<dbReference type="Pfam" id="PF13472">
    <property type="entry name" value="Lipase_GDSL_2"/>
    <property type="match status" value="1"/>
</dbReference>
<dbReference type="NCBIfam" id="TIGR04183">
    <property type="entry name" value="Por_Secre_tail"/>
    <property type="match status" value="1"/>
</dbReference>
<sequence length="539" mass="59163">MGWTKYTSAFALAAVATYAADSYKFDFGDGPVKAGYTQVKSNTKFDTSRGYGFESGKVTSVDRLWDDELQTDFLTTDGSMTFSVVLPQGNYEVKFIFGDGENESETTVWAENRKLIFDRVTTAGAVFSTQSVSLRRMETKSIDGKVTMSIKDREKSYYTWDNKLTFVITGKAPAVAGLEITPKSDVTTLWLCGNSTVVDQMTAPWAGWGQMASGFFKSSVAVANYAESGLTASGFYSMKRLAKILAEVKKGDYVTVQFAHNDQKNANDVANYEATLTKYANEIKAKGAIPLFVTSTARQGELDPKTSVGGLPEKMRALGKKLGVTVLDLNQHTVNLQKALGNNKEKLYMYTAKDKTHFCEYGAYELARAMMEEIKAKVPALAKHLRDDHEAFNSNKPDPLDVLSLKKAPITEGGLVEIEPENLPTDTAKVDTVANDSTAISTADSTKNDSTTILRSATIAEALTVNFNRMHKTISVHHGNRGGQIQLFDSLGKEVFNSTFNRGNSAETFNLPPQIGRGIYYLKVLSGSITKIQRLKIAR</sequence>
<name>A0A380S7K6_FIBSU</name>
<dbReference type="Pfam" id="PF21254">
    <property type="entry name" value="AGA-YXIM_GBD"/>
    <property type="match status" value="1"/>
</dbReference>
<keyword evidence="2" id="KW-0378">Hydrolase</keyword>
<dbReference type="EMBL" id="UHJL01000004">
    <property type="protein sequence ID" value="SUQ25819.1"/>
    <property type="molecule type" value="Genomic_DNA"/>
</dbReference>
<dbReference type="InterPro" id="IPR013830">
    <property type="entry name" value="SGNH_hydro"/>
</dbReference>
<evidence type="ECO:0000256" key="2">
    <source>
        <dbReference type="ARBA" id="ARBA00022801"/>
    </source>
</evidence>
<evidence type="ECO:0000313" key="5">
    <source>
        <dbReference type="EMBL" id="SUQ25819.1"/>
    </source>
</evidence>
<evidence type="ECO:0000256" key="1">
    <source>
        <dbReference type="ARBA" id="ARBA00008668"/>
    </source>
</evidence>
<reference evidence="5 6" key="1">
    <citation type="submission" date="2017-08" db="EMBL/GenBank/DDBJ databases">
        <authorList>
            <person name="de Groot N.N."/>
        </authorList>
    </citation>
    <scope>NUCLEOTIDE SEQUENCE [LARGE SCALE GENOMIC DNA]</scope>
    <source>
        <strain evidence="5 6">HM2</strain>
    </source>
</reference>
<dbReference type="Gene3D" id="3.40.50.1110">
    <property type="entry name" value="SGNH hydrolase"/>
    <property type="match status" value="1"/>
</dbReference>
<dbReference type="SUPFAM" id="SSF49785">
    <property type="entry name" value="Galactose-binding domain-like"/>
    <property type="match status" value="1"/>
</dbReference>
<gene>
    <name evidence="5" type="ORF">SAMN05661053_2614</name>
</gene>
<dbReference type="InterPro" id="IPR026444">
    <property type="entry name" value="Secre_tail"/>
</dbReference>
<evidence type="ECO:0000259" key="3">
    <source>
        <dbReference type="Pfam" id="PF13472"/>
    </source>
</evidence>
<dbReference type="InterPro" id="IPR008979">
    <property type="entry name" value="Galactose-bd-like_sf"/>
</dbReference>
<dbReference type="GO" id="GO:0016788">
    <property type="term" value="F:hydrolase activity, acting on ester bonds"/>
    <property type="evidence" value="ECO:0007669"/>
    <property type="project" value="UniProtKB-ARBA"/>
</dbReference>
<feature type="domain" description="SGNH hydrolase-type esterase" evidence="3">
    <location>
        <begin position="202"/>
        <end position="358"/>
    </location>
</feature>
<dbReference type="InterPro" id="IPR049033">
    <property type="entry name" value="AGA-YXIM_GBD"/>
</dbReference>
<accession>A0A380S7K6</accession>
<evidence type="ECO:0000259" key="4">
    <source>
        <dbReference type="Pfam" id="PF21254"/>
    </source>
</evidence>
<organism evidence="5 6">
    <name type="scientific">Fibrobacter succinogenes</name>
    <name type="common">Bacteroides succinogenes</name>
    <dbReference type="NCBI Taxonomy" id="833"/>
    <lineage>
        <taxon>Bacteria</taxon>
        <taxon>Pseudomonadati</taxon>
        <taxon>Fibrobacterota</taxon>
        <taxon>Fibrobacteria</taxon>
        <taxon>Fibrobacterales</taxon>
        <taxon>Fibrobacteraceae</taxon>
        <taxon>Fibrobacter</taxon>
    </lineage>
</organism>
<protein>
    <submittedName>
        <fullName evidence="5">Por secretion system C-terminal sorting domain-containing protein</fullName>
    </submittedName>
</protein>
<comment type="similarity">
    <text evidence="1">Belongs to the 'GDSL' lipolytic enzyme family.</text>
</comment>
<dbReference type="InterPro" id="IPR036514">
    <property type="entry name" value="SGNH_hydro_sf"/>
</dbReference>
<dbReference type="RefSeq" id="WP_014546652.1">
    <property type="nucleotide sequence ID" value="NZ_UHJL01000004.1"/>
</dbReference>
<dbReference type="InterPro" id="IPR037459">
    <property type="entry name" value="RhgT-like"/>
</dbReference>
<dbReference type="SUPFAM" id="SSF52266">
    <property type="entry name" value="SGNH hydrolase"/>
    <property type="match status" value="1"/>
</dbReference>
<feature type="domain" description="Beta-agarase/YXIM esterase-like galactose-binding" evidence="4">
    <location>
        <begin position="23"/>
        <end position="113"/>
    </location>
</feature>
<dbReference type="Gene3D" id="2.60.120.430">
    <property type="entry name" value="Galactose-binding lectin"/>
    <property type="match status" value="1"/>
</dbReference>
<dbReference type="AlphaFoldDB" id="A0A380S7K6"/>
<dbReference type="PANTHER" id="PTHR43695:SF1">
    <property type="entry name" value="RHAMNOGALACTURONAN ACETYLESTERASE"/>
    <property type="match status" value="1"/>
</dbReference>
<dbReference type="PANTHER" id="PTHR43695">
    <property type="entry name" value="PUTATIVE (AFU_ORTHOLOGUE AFUA_2G17250)-RELATED"/>
    <property type="match status" value="1"/>
</dbReference>
<proteinExistence type="inferred from homology"/>
<evidence type="ECO:0000313" key="6">
    <source>
        <dbReference type="Proteomes" id="UP000255423"/>
    </source>
</evidence>